<evidence type="ECO:0000313" key="2">
    <source>
        <dbReference type="Proteomes" id="UP000291084"/>
    </source>
</evidence>
<feature type="non-terminal residue" evidence="1">
    <location>
        <position position="70"/>
    </location>
</feature>
<organism evidence="1 2">
    <name type="scientific">Vigna angularis var. angularis</name>
    <dbReference type="NCBI Taxonomy" id="157739"/>
    <lineage>
        <taxon>Eukaryota</taxon>
        <taxon>Viridiplantae</taxon>
        <taxon>Streptophyta</taxon>
        <taxon>Embryophyta</taxon>
        <taxon>Tracheophyta</taxon>
        <taxon>Spermatophyta</taxon>
        <taxon>Magnoliopsida</taxon>
        <taxon>eudicotyledons</taxon>
        <taxon>Gunneridae</taxon>
        <taxon>Pentapetalae</taxon>
        <taxon>rosids</taxon>
        <taxon>fabids</taxon>
        <taxon>Fabales</taxon>
        <taxon>Fabaceae</taxon>
        <taxon>Papilionoideae</taxon>
        <taxon>50 kb inversion clade</taxon>
        <taxon>NPAAA clade</taxon>
        <taxon>indigoferoid/millettioid clade</taxon>
        <taxon>Phaseoleae</taxon>
        <taxon>Vigna</taxon>
    </lineage>
</organism>
<evidence type="ECO:0000313" key="1">
    <source>
        <dbReference type="EMBL" id="BAT83733.1"/>
    </source>
</evidence>
<dbReference type="Proteomes" id="UP000291084">
    <property type="component" value="Chromosome 4"/>
</dbReference>
<gene>
    <name evidence="1" type="primary">Vigan.04G093500</name>
    <name evidence="1" type="ORF">VIGAN_04093500</name>
</gene>
<keyword evidence="2" id="KW-1185">Reference proteome</keyword>
<reference evidence="1 2" key="1">
    <citation type="journal article" date="2015" name="Sci. Rep.">
        <title>The power of single molecule real-time sequencing technology in the de novo assembly of a eukaryotic genome.</title>
        <authorList>
            <person name="Sakai H."/>
            <person name="Naito K."/>
            <person name="Ogiso-Tanaka E."/>
            <person name="Takahashi Y."/>
            <person name="Iseki K."/>
            <person name="Muto C."/>
            <person name="Satou K."/>
            <person name="Teruya K."/>
            <person name="Shiroma A."/>
            <person name="Shimoji M."/>
            <person name="Hirano T."/>
            <person name="Itoh T."/>
            <person name="Kaga A."/>
            <person name="Tomooka N."/>
        </authorList>
    </citation>
    <scope>NUCLEOTIDE SEQUENCE [LARGE SCALE GENOMIC DNA]</scope>
    <source>
        <strain evidence="2">cv. Shumari</strain>
    </source>
</reference>
<sequence>MSDARLPQDLLCKLKYLELSFEDDNNGKNSLPFDFFHKLPNLECLAVQKCFGLKEIFPSQKLQHDKVLAG</sequence>
<dbReference type="EMBL" id="AP015037">
    <property type="protein sequence ID" value="BAT83733.1"/>
    <property type="molecule type" value="Genomic_DNA"/>
</dbReference>
<dbReference type="AlphaFoldDB" id="A0A0S3RT00"/>
<proteinExistence type="predicted"/>
<dbReference type="OrthoDB" id="1704964at2759"/>
<accession>A0A0S3RT00</accession>
<evidence type="ECO:0008006" key="3">
    <source>
        <dbReference type="Google" id="ProtNLM"/>
    </source>
</evidence>
<protein>
    <recommendedName>
        <fullName evidence="3">FBD domain-containing protein</fullName>
    </recommendedName>
</protein>
<name>A0A0S3RT00_PHAAN</name>